<feature type="region of interest" description="Disordered" evidence="1">
    <location>
        <begin position="1"/>
        <end position="27"/>
    </location>
</feature>
<comment type="caution">
    <text evidence="2">The sequence shown here is derived from an EMBL/GenBank/DDBJ whole genome shotgun (WGS) entry which is preliminary data.</text>
</comment>
<name>A0AAV7GW20_DENCH</name>
<dbReference type="AlphaFoldDB" id="A0AAV7GW20"/>
<reference evidence="2 3" key="1">
    <citation type="journal article" date="2021" name="Hortic Res">
        <title>Chromosome-scale assembly of the Dendrobium chrysotoxum genome enhances the understanding of orchid evolution.</title>
        <authorList>
            <person name="Zhang Y."/>
            <person name="Zhang G.Q."/>
            <person name="Zhang D."/>
            <person name="Liu X.D."/>
            <person name="Xu X.Y."/>
            <person name="Sun W.H."/>
            <person name="Yu X."/>
            <person name="Zhu X."/>
            <person name="Wang Z.W."/>
            <person name="Zhao X."/>
            <person name="Zhong W.Y."/>
            <person name="Chen H."/>
            <person name="Yin W.L."/>
            <person name="Huang T."/>
            <person name="Niu S.C."/>
            <person name="Liu Z.J."/>
        </authorList>
    </citation>
    <scope>NUCLEOTIDE SEQUENCE [LARGE SCALE GENOMIC DNA]</scope>
    <source>
        <strain evidence="2">Lindl</strain>
    </source>
</reference>
<protein>
    <submittedName>
        <fullName evidence="2">Uncharacterized protein</fullName>
    </submittedName>
</protein>
<feature type="region of interest" description="Disordered" evidence="1">
    <location>
        <begin position="59"/>
        <end position="79"/>
    </location>
</feature>
<sequence>MARAASQAGDGAGSPVRPGQPVRQEMAQAMGSPSVWAEFAVSFITTAEKLDLLINDLSYRDTNGQGTTTEDDDSNPCLE</sequence>
<dbReference type="EMBL" id="JAGFBR010000010">
    <property type="protein sequence ID" value="KAH0459984.1"/>
    <property type="molecule type" value="Genomic_DNA"/>
</dbReference>
<evidence type="ECO:0000313" key="3">
    <source>
        <dbReference type="Proteomes" id="UP000775213"/>
    </source>
</evidence>
<organism evidence="2 3">
    <name type="scientific">Dendrobium chrysotoxum</name>
    <name type="common">Orchid</name>
    <dbReference type="NCBI Taxonomy" id="161865"/>
    <lineage>
        <taxon>Eukaryota</taxon>
        <taxon>Viridiplantae</taxon>
        <taxon>Streptophyta</taxon>
        <taxon>Embryophyta</taxon>
        <taxon>Tracheophyta</taxon>
        <taxon>Spermatophyta</taxon>
        <taxon>Magnoliopsida</taxon>
        <taxon>Liliopsida</taxon>
        <taxon>Asparagales</taxon>
        <taxon>Orchidaceae</taxon>
        <taxon>Epidendroideae</taxon>
        <taxon>Malaxideae</taxon>
        <taxon>Dendrobiinae</taxon>
        <taxon>Dendrobium</taxon>
    </lineage>
</organism>
<keyword evidence="3" id="KW-1185">Reference proteome</keyword>
<gene>
    <name evidence="2" type="ORF">IEQ34_010647</name>
</gene>
<accession>A0AAV7GW20</accession>
<evidence type="ECO:0000256" key="1">
    <source>
        <dbReference type="SAM" id="MobiDB-lite"/>
    </source>
</evidence>
<proteinExistence type="predicted"/>
<dbReference type="Proteomes" id="UP000775213">
    <property type="component" value="Unassembled WGS sequence"/>
</dbReference>
<evidence type="ECO:0000313" key="2">
    <source>
        <dbReference type="EMBL" id="KAH0459984.1"/>
    </source>
</evidence>
<feature type="compositionally biased region" description="Acidic residues" evidence="1">
    <location>
        <begin position="69"/>
        <end position="79"/>
    </location>
</feature>